<comment type="caution">
    <text evidence="3">The sequence shown here is derived from an EMBL/GenBank/DDBJ whole genome shotgun (WGS) entry which is preliminary data.</text>
</comment>
<dbReference type="HOGENOM" id="CLU_047702_0_0_5"/>
<dbReference type="Gene3D" id="3.30.70.1070">
    <property type="entry name" value="Sporulation related repeat"/>
    <property type="match status" value="1"/>
</dbReference>
<dbReference type="GO" id="GO:0042834">
    <property type="term" value="F:peptidoglycan binding"/>
    <property type="evidence" value="ECO:0007669"/>
    <property type="project" value="InterPro"/>
</dbReference>
<dbReference type="RefSeq" id="WP_009815294.1">
    <property type="nucleotide sequence ID" value="NZ_CH724156.1"/>
</dbReference>
<sequence>MAQMQAPRPMAATPEQHPGHPLEKATYLVGAALSLGLVVGMVVWGVNMMTRDLSGVPVIQASKGPMRIQPEDPGGQQARNQGLSVNDVAAVGTAAAPADRLVLAPEPLDLTFEEVPAGTAPGAVVRTTPAAPAKSVKDMSEAEILALAESLAEGAEPLETLQPASLAVETEEAEPVAALATDGLARSLRPLARPAALRQVASAEPGVAATAAGSQGVDPESIPVGTRLAQLGAYKSEAIAREEWARLEARFGDYLDGKNRVIQKATSGGRTFYRLRAMGFDDLAEARRFCSALVAERAECIPVVTR</sequence>
<dbReference type="InterPro" id="IPR036680">
    <property type="entry name" value="SPOR-like_sf"/>
</dbReference>
<accession>A3SPS9</accession>
<dbReference type="PROSITE" id="PS51724">
    <property type="entry name" value="SPOR"/>
    <property type="match status" value="1"/>
</dbReference>
<evidence type="ECO:0000313" key="4">
    <source>
        <dbReference type="Proteomes" id="UP000005954"/>
    </source>
</evidence>
<dbReference type="InterPro" id="IPR007730">
    <property type="entry name" value="SPOR-like_dom"/>
</dbReference>
<name>A3SPS9_ROSNI</name>
<protein>
    <recommendedName>
        <fullName evidence="2">SPOR domain-containing protein</fullName>
    </recommendedName>
</protein>
<evidence type="ECO:0000313" key="3">
    <source>
        <dbReference type="EMBL" id="EAP76469.1"/>
    </source>
</evidence>
<keyword evidence="1" id="KW-0472">Membrane</keyword>
<feature type="domain" description="SPOR" evidence="2">
    <location>
        <begin position="221"/>
        <end position="306"/>
    </location>
</feature>
<reference evidence="3 4" key="1">
    <citation type="submission" date="2005-12" db="EMBL/GenBank/DDBJ databases">
        <authorList>
            <person name="Moran M.A."/>
            <person name="Ferriera S."/>
            <person name="Johnson J."/>
            <person name="Kravitz S."/>
            <person name="Halpern A."/>
            <person name="Remington K."/>
            <person name="Beeson K."/>
            <person name="Tran B."/>
            <person name="Rogers Y.-H."/>
            <person name="Friedman R."/>
            <person name="Venter J.C."/>
        </authorList>
    </citation>
    <scope>NUCLEOTIDE SEQUENCE [LARGE SCALE GENOMIC DNA]</scope>
    <source>
        <strain evidence="4">ATCC BAA-591 / DSM 15170 / ISM</strain>
    </source>
</reference>
<organism evidence="3 4">
    <name type="scientific">Roseovarius nubinhibens (strain ATCC BAA-591 / DSM 15170 / ISM)</name>
    <dbReference type="NCBI Taxonomy" id="89187"/>
    <lineage>
        <taxon>Bacteria</taxon>
        <taxon>Pseudomonadati</taxon>
        <taxon>Pseudomonadota</taxon>
        <taxon>Alphaproteobacteria</taxon>
        <taxon>Rhodobacterales</taxon>
        <taxon>Roseobacteraceae</taxon>
        <taxon>Roseovarius</taxon>
    </lineage>
</organism>
<evidence type="ECO:0000256" key="1">
    <source>
        <dbReference type="SAM" id="Phobius"/>
    </source>
</evidence>
<proteinExistence type="predicted"/>
<gene>
    <name evidence="3" type="ORF">ISM_16425</name>
</gene>
<feature type="transmembrane region" description="Helical" evidence="1">
    <location>
        <begin position="25"/>
        <end position="46"/>
    </location>
</feature>
<dbReference type="Pfam" id="PF05036">
    <property type="entry name" value="SPOR"/>
    <property type="match status" value="1"/>
</dbReference>
<dbReference type="OrthoDB" id="8479416at2"/>
<keyword evidence="1" id="KW-0812">Transmembrane</keyword>
<dbReference type="STRING" id="89187.ISM_16425"/>
<keyword evidence="4" id="KW-1185">Reference proteome</keyword>
<evidence type="ECO:0000259" key="2">
    <source>
        <dbReference type="PROSITE" id="PS51724"/>
    </source>
</evidence>
<dbReference type="Proteomes" id="UP000005954">
    <property type="component" value="Unassembled WGS sequence"/>
</dbReference>
<dbReference type="AlphaFoldDB" id="A3SPS9"/>
<keyword evidence="1" id="KW-1133">Transmembrane helix</keyword>
<dbReference type="eggNOG" id="COG3087">
    <property type="taxonomic scope" value="Bacteria"/>
</dbReference>
<dbReference type="EMBL" id="AALY01000002">
    <property type="protein sequence ID" value="EAP76469.1"/>
    <property type="molecule type" value="Genomic_DNA"/>
</dbReference>